<feature type="transmembrane region" description="Helical" evidence="7">
    <location>
        <begin position="445"/>
        <end position="463"/>
    </location>
</feature>
<keyword evidence="6 7" id="KW-0472">Membrane</keyword>
<feature type="transmembrane region" description="Helical" evidence="7">
    <location>
        <begin position="526"/>
        <end position="547"/>
    </location>
</feature>
<evidence type="ECO:0000313" key="10">
    <source>
        <dbReference type="Proteomes" id="UP001059934"/>
    </source>
</evidence>
<dbReference type="Proteomes" id="UP001059934">
    <property type="component" value="Chromosome"/>
</dbReference>
<evidence type="ECO:0000256" key="4">
    <source>
        <dbReference type="ARBA" id="ARBA00022737"/>
    </source>
</evidence>
<dbReference type="Gene3D" id="3.30.70.1450">
    <property type="entry name" value="Regulator of K+ conductance, C-terminal domain"/>
    <property type="match status" value="2"/>
</dbReference>
<comment type="subcellular location">
    <subcellularLocation>
        <location evidence="1">Membrane</location>
        <topology evidence="1">Multi-pass membrane protein</topology>
    </subcellularLocation>
</comment>
<feature type="transmembrane region" description="Helical" evidence="7">
    <location>
        <begin position="141"/>
        <end position="161"/>
    </location>
</feature>
<dbReference type="PANTHER" id="PTHR43652">
    <property type="entry name" value="BASIC AMINO ACID ANTIPORTER YFCC-RELATED"/>
    <property type="match status" value="1"/>
</dbReference>
<accession>A0ABY5TU80</accession>
<feature type="transmembrane region" description="Helical" evidence="7">
    <location>
        <begin position="28"/>
        <end position="44"/>
    </location>
</feature>
<name>A0ABY5TU80_9GAMM</name>
<sequence>MSLDALITLGVLLVFLGVIIRGRLAVDFALAGAMVALLVFGVLTPNEAFSGFSNPALFIIACFYVVASALKESGALHWWVMRWLGNNGSIRGALPRIMGPVAVTSSMISNTPVVAIFIPLIQDWARRHNLSVSKLLIPLSYASILGGTCTLIGTSTNILVVGMLQSTPEADSLSLFSPALIGIPLVLLGIVYFVLLGHRLLPNHGGVVESMPDTREYAVSMRVEEGGPLAGMSIADAGLRHLQFSFLSEIQSKGHIIPAVGPEEILSGNDILIFVGQPEGVSELRQFRGLVPAEGEVLKLDVPYSSRALIEAVISPVSHMVGTTVKASSFRTMFSGVILSVSRNGERINQKVGSIVLRAGDTLLLEAARGFVRRHRYSRDFLLLSRIDDASIPDVSKAPVALGLLGIFVMVVVSGLISLVAASLLLVVALAATGCISMEFAQRSIDFRVLLAIGASLALGFAMQKTGLADLGAQGIMLLADGNPFVNLVLLYIATVIATELITNNAAAVLMFPLAQSLSAELDANLLPFVMTIMFAASASFLTPFGYQTNLMVQGPGGYHSTDYFRVGILLSLMVGVTVVVLVPVFWPLS</sequence>
<dbReference type="EMBL" id="CP103416">
    <property type="protein sequence ID" value="UVW36101.1"/>
    <property type="molecule type" value="Genomic_DNA"/>
</dbReference>
<evidence type="ECO:0000256" key="7">
    <source>
        <dbReference type="SAM" id="Phobius"/>
    </source>
</evidence>
<feature type="transmembrane region" description="Helical" evidence="7">
    <location>
        <begin position="400"/>
        <end position="433"/>
    </location>
</feature>
<feature type="transmembrane region" description="Helical" evidence="7">
    <location>
        <begin position="489"/>
        <end position="514"/>
    </location>
</feature>
<feature type="transmembrane region" description="Helical" evidence="7">
    <location>
        <begin position="173"/>
        <end position="195"/>
    </location>
</feature>
<feature type="domain" description="RCK C-terminal" evidence="8">
    <location>
        <begin position="206"/>
        <end position="290"/>
    </location>
</feature>
<gene>
    <name evidence="9" type="ORF">NYF23_05685</name>
</gene>
<feature type="domain" description="RCK C-terminal" evidence="8">
    <location>
        <begin position="297"/>
        <end position="381"/>
    </location>
</feature>
<dbReference type="Pfam" id="PF02080">
    <property type="entry name" value="TrkA_C"/>
    <property type="match status" value="1"/>
</dbReference>
<organism evidence="9 10">
    <name type="scientific">SAR92 clade bacterium H455</name>
    <dbReference type="NCBI Taxonomy" id="2974818"/>
    <lineage>
        <taxon>Bacteria</taxon>
        <taxon>Pseudomonadati</taxon>
        <taxon>Pseudomonadota</taxon>
        <taxon>Gammaproteobacteria</taxon>
        <taxon>Cellvibrionales</taxon>
        <taxon>Porticoccaceae</taxon>
        <taxon>SAR92 clade</taxon>
    </lineage>
</organism>
<feature type="transmembrane region" description="Helical" evidence="7">
    <location>
        <begin position="56"/>
        <end position="80"/>
    </location>
</feature>
<dbReference type="PROSITE" id="PS51202">
    <property type="entry name" value="RCK_C"/>
    <property type="match status" value="2"/>
</dbReference>
<evidence type="ECO:0000256" key="3">
    <source>
        <dbReference type="ARBA" id="ARBA00022692"/>
    </source>
</evidence>
<dbReference type="InterPro" id="IPR006037">
    <property type="entry name" value="RCK_C"/>
</dbReference>
<dbReference type="Pfam" id="PF03600">
    <property type="entry name" value="CitMHS"/>
    <property type="match status" value="1"/>
</dbReference>
<dbReference type="InterPro" id="IPR051679">
    <property type="entry name" value="DASS-Related_Transporters"/>
</dbReference>
<keyword evidence="3 7" id="KW-0812">Transmembrane</keyword>
<evidence type="ECO:0000313" key="9">
    <source>
        <dbReference type="EMBL" id="UVW36101.1"/>
    </source>
</evidence>
<evidence type="ECO:0000256" key="6">
    <source>
        <dbReference type="ARBA" id="ARBA00023136"/>
    </source>
</evidence>
<feature type="transmembrane region" description="Helical" evidence="7">
    <location>
        <begin position="567"/>
        <end position="587"/>
    </location>
</feature>
<dbReference type="SUPFAM" id="SSF116726">
    <property type="entry name" value="TrkA C-terminal domain-like"/>
    <property type="match status" value="2"/>
</dbReference>
<keyword evidence="5 7" id="KW-1133">Transmembrane helix</keyword>
<reference evidence="9" key="1">
    <citation type="submission" date="2022-08" db="EMBL/GenBank/DDBJ databases">
        <title>Catabolic pathway analysis in culturable SAR92 clade bacteria reveals their overlooked roles in DMSP degradation in coastal seas.</title>
        <authorList>
            <person name="He X."/>
            <person name="Zhang X."/>
            <person name="Zhang Y."/>
        </authorList>
    </citation>
    <scope>NUCLEOTIDE SEQUENCE</scope>
    <source>
        <strain evidence="9">H455</strain>
    </source>
</reference>
<evidence type="ECO:0000259" key="8">
    <source>
        <dbReference type="PROSITE" id="PS51202"/>
    </source>
</evidence>
<keyword evidence="4" id="KW-0677">Repeat</keyword>
<proteinExistence type="predicted"/>
<dbReference type="InterPro" id="IPR004680">
    <property type="entry name" value="Cit_transptr-like_dom"/>
</dbReference>
<feature type="transmembrane region" description="Helical" evidence="7">
    <location>
        <begin position="6"/>
        <end position="21"/>
    </location>
</feature>
<evidence type="ECO:0000256" key="1">
    <source>
        <dbReference type="ARBA" id="ARBA00004141"/>
    </source>
</evidence>
<protein>
    <submittedName>
        <fullName evidence="9">SLC13 family permease</fullName>
    </submittedName>
</protein>
<evidence type="ECO:0000256" key="5">
    <source>
        <dbReference type="ARBA" id="ARBA00022989"/>
    </source>
</evidence>
<keyword evidence="2" id="KW-0813">Transport</keyword>
<evidence type="ECO:0000256" key="2">
    <source>
        <dbReference type="ARBA" id="ARBA00022448"/>
    </source>
</evidence>
<feature type="transmembrane region" description="Helical" evidence="7">
    <location>
        <begin position="101"/>
        <end position="121"/>
    </location>
</feature>
<keyword evidence="10" id="KW-1185">Reference proteome</keyword>
<dbReference type="PANTHER" id="PTHR43652:SF2">
    <property type="entry name" value="BASIC AMINO ACID ANTIPORTER YFCC-RELATED"/>
    <property type="match status" value="1"/>
</dbReference>
<dbReference type="InterPro" id="IPR036721">
    <property type="entry name" value="RCK_C_sf"/>
</dbReference>